<sequence length="134" mass="15374">MMVMTALLSGESATMNCRILAKATVMAHSPQPNEMDLKRIERALVNRKRYRYVSPMVQATVNGYLITSPCCSRNIDPDGGIIDIARLEFMAEEQGWRLYHKDHKTGAWSAYADYPALRPILAVLRDDPERRFWQ</sequence>
<protein>
    <recommendedName>
        <fullName evidence="3">DUF3024 domain-containing protein</fullName>
    </recommendedName>
</protein>
<evidence type="ECO:0000313" key="1">
    <source>
        <dbReference type="EMBL" id="ESS73502.1"/>
    </source>
</evidence>
<organism evidence="1 2">
    <name type="scientific">Methyloglobulus morosus KoM1</name>
    <dbReference type="NCBI Taxonomy" id="1116472"/>
    <lineage>
        <taxon>Bacteria</taxon>
        <taxon>Pseudomonadati</taxon>
        <taxon>Pseudomonadota</taxon>
        <taxon>Gammaproteobacteria</taxon>
        <taxon>Methylococcales</taxon>
        <taxon>Methylococcaceae</taxon>
        <taxon>Methyloglobulus</taxon>
    </lineage>
</organism>
<gene>
    <name evidence="1" type="ORF">MGMO_18c00100</name>
</gene>
<keyword evidence="2" id="KW-1185">Reference proteome</keyword>
<dbReference type="eggNOG" id="ENOG5032TH1">
    <property type="taxonomic scope" value="Bacteria"/>
</dbReference>
<dbReference type="InterPro" id="IPR021388">
    <property type="entry name" value="DUF3024"/>
</dbReference>
<dbReference type="EMBL" id="AYLO01000018">
    <property type="protein sequence ID" value="ESS73502.1"/>
    <property type="molecule type" value="Genomic_DNA"/>
</dbReference>
<proteinExistence type="predicted"/>
<name>V5C4T3_9GAMM</name>
<dbReference type="AlphaFoldDB" id="V5C4T3"/>
<dbReference type="Proteomes" id="UP000017842">
    <property type="component" value="Unassembled WGS sequence"/>
</dbReference>
<evidence type="ECO:0008006" key="3">
    <source>
        <dbReference type="Google" id="ProtNLM"/>
    </source>
</evidence>
<dbReference type="Pfam" id="PF11225">
    <property type="entry name" value="DUF3024"/>
    <property type="match status" value="1"/>
</dbReference>
<dbReference type="STRING" id="1116472.MGMO_18c00100"/>
<accession>V5C4T3</accession>
<reference evidence="1 2" key="1">
    <citation type="journal article" date="2013" name="Genome Announc.">
        <title>Draft Genome Sequence of the Methanotrophic Gammaproteobacterium Methyloglobulus morosus DSM 22980 Strain KoM1.</title>
        <authorList>
            <person name="Poehlein A."/>
            <person name="Deutzmann J.S."/>
            <person name="Daniel R."/>
            <person name="Simeonova D.D."/>
        </authorList>
    </citation>
    <scope>NUCLEOTIDE SEQUENCE [LARGE SCALE GENOMIC DNA]</scope>
    <source>
        <strain evidence="1 2">KoM1</strain>
    </source>
</reference>
<dbReference type="PATRIC" id="fig|1116472.3.peg.623"/>
<evidence type="ECO:0000313" key="2">
    <source>
        <dbReference type="Proteomes" id="UP000017842"/>
    </source>
</evidence>
<comment type="caution">
    <text evidence="1">The sequence shown here is derived from an EMBL/GenBank/DDBJ whole genome shotgun (WGS) entry which is preliminary data.</text>
</comment>